<dbReference type="Pfam" id="PF17162">
    <property type="entry name" value="DUF5118"/>
    <property type="match status" value="1"/>
</dbReference>
<dbReference type="PANTHER" id="PTHR38478:SF1">
    <property type="entry name" value="ZINC DEPENDENT METALLOPROTEASE DOMAIN LIPOPROTEIN"/>
    <property type="match status" value="1"/>
</dbReference>
<accession>A0ABR7A1T9</accession>
<dbReference type="Pfam" id="PF17148">
    <property type="entry name" value="DUF5117"/>
    <property type="match status" value="1"/>
</dbReference>
<keyword evidence="5" id="KW-0482">Metalloprotease</keyword>
<evidence type="ECO:0000313" key="5">
    <source>
        <dbReference type="EMBL" id="MBC3930804.1"/>
    </source>
</evidence>
<dbReference type="CDD" id="cd04276">
    <property type="entry name" value="ZnMc_MMP_like_2"/>
    <property type="match status" value="1"/>
</dbReference>
<feature type="domain" description="DUF5117" evidence="3">
    <location>
        <begin position="117"/>
        <end position="308"/>
    </location>
</feature>
<name>A0ABR7A1T9_9BURK</name>
<evidence type="ECO:0000256" key="1">
    <source>
        <dbReference type="SAM" id="SignalP"/>
    </source>
</evidence>
<keyword evidence="5" id="KW-0645">Protease</keyword>
<dbReference type="PANTHER" id="PTHR38478">
    <property type="entry name" value="PEPTIDASE M1A AND M12B"/>
    <property type="match status" value="1"/>
</dbReference>
<feature type="domain" description="EcxA zinc-binding" evidence="2">
    <location>
        <begin position="439"/>
        <end position="746"/>
    </location>
</feature>
<dbReference type="InterPro" id="IPR032534">
    <property type="entry name" value="EcxA_zinc-bd"/>
</dbReference>
<keyword evidence="6" id="KW-1185">Reference proteome</keyword>
<evidence type="ECO:0000259" key="2">
    <source>
        <dbReference type="Pfam" id="PF16313"/>
    </source>
</evidence>
<dbReference type="SUPFAM" id="SSF55486">
    <property type="entry name" value="Metalloproteases ('zincins'), catalytic domain"/>
    <property type="match status" value="1"/>
</dbReference>
<evidence type="ECO:0000313" key="6">
    <source>
        <dbReference type="Proteomes" id="UP000654304"/>
    </source>
</evidence>
<keyword evidence="1" id="KW-0732">Signal</keyword>
<dbReference type="Pfam" id="PF16313">
    <property type="entry name" value="DUF4953"/>
    <property type="match status" value="1"/>
</dbReference>
<proteinExistence type="predicted"/>
<feature type="chain" id="PRO_5047169796" evidence="1">
    <location>
        <begin position="23"/>
        <end position="843"/>
    </location>
</feature>
<dbReference type="GO" id="GO:0008237">
    <property type="term" value="F:metallopeptidase activity"/>
    <property type="evidence" value="ECO:0007669"/>
    <property type="project" value="UniProtKB-KW"/>
</dbReference>
<keyword evidence="5" id="KW-0378">Hydrolase</keyword>
<reference evidence="5 6" key="1">
    <citation type="submission" date="2020-08" db="EMBL/GenBank/DDBJ databases">
        <title>Novel species isolated from subtropical streams in China.</title>
        <authorList>
            <person name="Lu H."/>
        </authorList>
    </citation>
    <scope>NUCLEOTIDE SEQUENCE [LARGE SCALE GENOMIC DNA]</scope>
    <source>
        <strain evidence="5 6">CY22W</strain>
    </source>
</reference>
<dbReference type="InterPro" id="IPR033428">
    <property type="entry name" value="DUF5118"/>
</dbReference>
<feature type="signal peptide" evidence="1">
    <location>
        <begin position="1"/>
        <end position="22"/>
    </location>
</feature>
<organism evidence="5 6">
    <name type="scientific">Undibacterium curvum</name>
    <dbReference type="NCBI Taxonomy" id="2762294"/>
    <lineage>
        <taxon>Bacteria</taxon>
        <taxon>Pseudomonadati</taxon>
        <taxon>Pseudomonadota</taxon>
        <taxon>Betaproteobacteria</taxon>
        <taxon>Burkholderiales</taxon>
        <taxon>Oxalobacteraceae</taxon>
        <taxon>Undibacterium</taxon>
    </lineage>
</organism>
<comment type="caution">
    <text evidence="5">The sequence shown here is derived from an EMBL/GenBank/DDBJ whole genome shotgun (WGS) entry which is preliminary data.</text>
</comment>
<dbReference type="EMBL" id="JACOGD010000002">
    <property type="protein sequence ID" value="MBC3930804.1"/>
    <property type="molecule type" value="Genomic_DNA"/>
</dbReference>
<sequence>MRLTKKQCALGLAMAVHTLAFADTPPAPTTPAKPPAVATDAAAASAAAAAKPAAETPSDIKPYDKVVTADAKTQAGLIKLHTIKGKLYFELPKALINKPLLMVANATAVPANVDHVGKSLNEDVVRFTVKSNRVYLQIVSHSYVSAPDSSITPAVKDSQRDAILAVFPVEAYAKDGAPVFEVSRLFTSEVGDFSARSTLRAAAMDSSRSYIDRSKAFAGSVRVDAVQTYGLMPTPMPTIPGLPPLPTPPIRSATVDVAYNIVQLPEQPMKPRLADDRVGFFGLSQVDFGTAEHGVKTERLIARWRLEKADPDAAISKPVKPVVWYIDKSTPAWLVPYVKKGVEAWNVAFEAAGFKDAIQARPFPTKEEDPEFDPEDVRYSVIRWVPSKIPNAYGPHLSDPRSGEILNANIVMYHNIMQLQRDWYVTQAGAVDPRAQKLPLPDDLMGDLVAYVVTHEVGHSLGFPHNMKSSSLYPANKLRDPKWLKEMGHVATLMDYSRINYLVQPEDKIDPQLLIPKIGPYDMFATHWGYAPIPSAKTAQEELPILRAWIREQDSKPWLRFSAVKKDDDFGEQTEAVGDADPVYATSLGIKNLQRIVKQLPAMAIKADRDDRTLEELYGATWSQWQREIGHVVSVVGGYDNQNKHGDQSGAIFSSLPKERQKQAVKFIGEQVFQTPNWLFEPAITQRLRPSEPAARLAAAQQSVLNSLISRSRSNRLIQQEAAAGDKAYTLAELLSDLRASVYGDASTQARRTLQRNYLNALTDRLNASGNDDSKAYVRAEIKTLKSVFAGKAAGAQKAHWDELADLASRALDPHAVQAPAATPALVLPRAVGAETEVCWPEH</sequence>
<dbReference type="InterPro" id="IPR033413">
    <property type="entry name" value="DUF5117"/>
</dbReference>
<evidence type="ECO:0000259" key="4">
    <source>
        <dbReference type="Pfam" id="PF17162"/>
    </source>
</evidence>
<feature type="domain" description="DUF5118" evidence="4">
    <location>
        <begin position="60"/>
        <end position="107"/>
    </location>
</feature>
<protein>
    <submittedName>
        <fullName evidence="5">Zinc-dependent metalloprotease</fullName>
    </submittedName>
</protein>
<dbReference type="Proteomes" id="UP000654304">
    <property type="component" value="Unassembled WGS sequence"/>
</dbReference>
<dbReference type="RefSeq" id="WP_186902657.1">
    <property type="nucleotide sequence ID" value="NZ_JACOGD010000002.1"/>
</dbReference>
<dbReference type="InterPro" id="IPR034032">
    <property type="entry name" value="Zn_MMP-like_bac"/>
</dbReference>
<gene>
    <name evidence="5" type="ORF">H8K43_03905</name>
</gene>
<evidence type="ECO:0000259" key="3">
    <source>
        <dbReference type="Pfam" id="PF17148"/>
    </source>
</evidence>